<dbReference type="RefSeq" id="WP_147000677.1">
    <property type="nucleotide sequence ID" value="NZ_CP042387.1"/>
</dbReference>
<evidence type="ECO:0000313" key="5">
    <source>
        <dbReference type="Proteomes" id="UP000321298"/>
    </source>
</evidence>
<accession>A0AAP9EB17</accession>
<evidence type="ECO:0000259" key="3">
    <source>
        <dbReference type="PROSITE" id="PS50893"/>
    </source>
</evidence>
<keyword evidence="1" id="KW-0547">Nucleotide-binding</keyword>
<dbReference type="EMBL" id="CP042387">
    <property type="protein sequence ID" value="QEA43383.1"/>
    <property type="molecule type" value="Genomic_DNA"/>
</dbReference>
<organism evidence="4 5">
    <name type="scientific">Leuconostoc lactis</name>
    <dbReference type="NCBI Taxonomy" id="1246"/>
    <lineage>
        <taxon>Bacteria</taxon>
        <taxon>Bacillati</taxon>
        <taxon>Bacillota</taxon>
        <taxon>Bacilli</taxon>
        <taxon>Lactobacillales</taxon>
        <taxon>Lactobacillaceae</taxon>
        <taxon>Leuconostoc</taxon>
    </lineage>
</organism>
<evidence type="ECO:0000256" key="1">
    <source>
        <dbReference type="ARBA" id="ARBA00022741"/>
    </source>
</evidence>
<dbReference type="GO" id="GO:0016887">
    <property type="term" value="F:ATP hydrolysis activity"/>
    <property type="evidence" value="ECO:0007669"/>
    <property type="project" value="InterPro"/>
</dbReference>
<proteinExistence type="predicted"/>
<dbReference type="SMART" id="SM00382">
    <property type="entry name" value="AAA"/>
    <property type="match status" value="2"/>
</dbReference>
<keyword evidence="2" id="KW-0067">ATP-binding</keyword>
<gene>
    <name evidence="4" type="primary">abc-f</name>
    <name evidence="4" type="ORF">FGL83_01070</name>
</gene>
<dbReference type="AlphaFoldDB" id="A0AAP9EB17"/>
<dbReference type="GeneID" id="66530765"/>
<feature type="domain" description="ABC transporter" evidence="3">
    <location>
        <begin position="4"/>
        <end position="213"/>
    </location>
</feature>
<dbReference type="InterPro" id="IPR003439">
    <property type="entry name" value="ABC_transporter-like_ATP-bd"/>
</dbReference>
<dbReference type="PROSITE" id="PS00211">
    <property type="entry name" value="ABC_TRANSPORTER_1"/>
    <property type="match status" value="2"/>
</dbReference>
<dbReference type="PROSITE" id="PS50893">
    <property type="entry name" value="ABC_TRANSPORTER_2"/>
    <property type="match status" value="2"/>
</dbReference>
<dbReference type="InterPro" id="IPR027417">
    <property type="entry name" value="P-loop_NTPase"/>
</dbReference>
<dbReference type="SUPFAM" id="SSF52540">
    <property type="entry name" value="P-loop containing nucleoside triphosphate hydrolases"/>
    <property type="match status" value="2"/>
</dbReference>
<dbReference type="PANTHER" id="PTHR42855:SF2">
    <property type="entry name" value="DRUG RESISTANCE ABC TRANSPORTER,ATP-BINDING PROTEIN"/>
    <property type="match status" value="1"/>
</dbReference>
<sequence length="487" mass="56733">MTTIEIKHLTFGFDIQEKPLFDDINLNISSQWKLALIGRNGRGKTTLLNLLSEKYRYQGEINTSLKFNYFPQKIANKQQLTYTILQDLLESEYWKIERELKLLNISDEKLWIPFSELSGGEQTKILLALLFVDEQSFPLIDEPTNHLDNYSRQQVAHYLKEKKQGFILVSHDRNFINSVVDHVLSIEKKDILLYQGNFATYDDQKKKNDDFEQYQNNKLKKEIKRLKDVSTTVADWSQKRENETHDASSRRIAKKQSKRAKAIYKRSESKIKDKESLLKNIELIDTLSLAFTPTDKNLLIKAEDFYLSFERLIFNPINFELYKGEIMSIEGNNGSGKTSLINHILGHFSGTSTGNYYSHADITISYLGQSFEDNRGTLKEFAHNKGISYELLLNNLFKLGMERNVFLNRIENMSVGQKKRIALAKSLLTPAELFIWDEPLNYLDIFNQQQIEEVINQVKPTMIVVEHDKEFINKISKKNITLKEINF</sequence>
<dbReference type="NCBIfam" id="NF000355">
    <property type="entry name" value="ribo_prot_ABC_F"/>
    <property type="match status" value="1"/>
</dbReference>
<dbReference type="InterPro" id="IPR017871">
    <property type="entry name" value="ABC_transporter-like_CS"/>
</dbReference>
<keyword evidence="5" id="KW-1185">Reference proteome</keyword>
<feature type="domain" description="ABC transporter" evidence="3">
    <location>
        <begin position="284"/>
        <end position="487"/>
    </location>
</feature>
<dbReference type="Proteomes" id="UP000321298">
    <property type="component" value="Chromosome"/>
</dbReference>
<dbReference type="Gene3D" id="3.40.50.300">
    <property type="entry name" value="P-loop containing nucleotide triphosphate hydrolases"/>
    <property type="match status" value="2"/>
</dbReference>
<dbReference type="Pfam" id="PF00005">
    <property type="entry name" value="ABC_tran"/>
    <property type="match status" value="2"/>
</dbReference>
<reference evidence="4 5" key="1">
    <citation type="submission" date="2019-06" db="EMBL/GenBank/DDBJ databases">
        <title>Genome analyses of bacteria isolated from kimchi.</title>
        <authorList>
            <person name="Lee S."/>
            <person name="Ahn S."/>
            <person name="Roh S."/>
        </authorList>
    </citation>
    <scope>NUCLEOTIDE SEQUENCE [LARGE SCALE GENOMIC DNA]</scope>
    <source>
        <strain evidence="4 5">CBA3625</strain>
    </source>
</reference>
<dbReference type="CDD" id="cd03221">
    <property type="entry name" value="ABCF_EF-3"/>
    <property type="match status" value="1"/>
</dbReference>
<name>A0AAP9EB17_LEULA</name>
<dbReference type="InterPro" id="IPR051309">
    <property type="entry name" value="ABCF_ATPase"/>
</dbReference>
<dbReference type="GO" id="GO:0005524">
    <property type="term" value="F:ATP binding"/>
    <property type="evidence" value="ECO:0007669"/>
    <property type="project" value="UniProtKB-KW"/>
</dbReference>
<evidence type="ECO:0000313" key="4">
    <source>
        <dbReference type="EMBL" id="QEA43383.1"/>
    </source>
</evidence>
<evidence type="ECO:0000256" key="2">
    <source>
        <dbReference type="ARBA" id="ARBA00022840"/>
    </source>
</evidence>
<dbReference type="PANTHER" id="PTHR42855">
    <property type="entry name" value="ABC TRANSPORTER ATP-BINDING SUBUNIT"/>
    <property type="match status" value="1"/>
</dbReference>
<dbReference type="InterPro" id="IPR003593">
    <property type="entry name" value="AAA+_ATPase"/>
</dbReference>
<protein>
    <submittedName>
        <fullName evidence="4">ABC-F type ribosomal protection protein</fullName>
    </submittedName>
</protein>